<evidence type="ECO:0000256" key="1">
    <source>
        <dbReference type="ARBA" id="ARBA00005352"/>
    </source>
</evidence>
<reference evidence="3 4" key="1">
    <citation type="submission" date="2019-01" db="EMBL/GenBank/DDBJ databases">
        <title>Draft Genome Sequencing of Zygosaccharomyces mellis Ca-7.</title>
        <authorList>
            <person name="Shiwa Y."/>
            <person name="Kanesaki Y."/>
            <person name="Ishige T."/>
            <person name="Mura K."/>
            <person name="Hori T."/>
            <person name="Tamura T."/>
        </authorList>
    </citation>
    <scope>NUCLEOTIDE SEQUENCE [LARGE SCALE GENOMIC DNA]</scope>
    <source>
        <strain evidence="3 4">Ca-7</strain>
    </source>
</reference>
<dbReference type="GO" id="GO:0035658">
    <property type="term" value="C:Mon1-Ccz1 complex"/>
    <property type="evidence" value="ECO:0007669"/>
    <property type="project" value="InterPro"/>
</dbReference>
<feature type="domain" description="CCZ1/INTU/HSP4 first Longin" evidence="2">
    <location>
        <begin position="3"/>
        <end position="115"/>
    </location>
</feature>
<name>A0A4C2E5B4_9SACH</name>
<dbReference type="Pfam" id="PF19031">
    <property type="entry name" value="Intu_longin_1"/>
    <property type="match status" value="1"/>
</dbReference>
<proteinExistence type="inferred from homology"/>
<comment type="caution">
    <text evidence="3">The sequence shown here is derived from an EMBL/GenBank/DDBJ whole genome shotgun (WGS) entry which is preliminary data.</text>
</comment>
<protein>
    <submittedName>
        <fullName evidence="3">Vacuolar fusion protein ccz1</fullName>
    </submittedName>
</protein>
<sequence length="589" mass="67937">MFQYITVFDPSRSHGEDDIHQQLLLYHSFIGSENSLNDKLNQIGVIQGLWSLTNSLSKEDEKQEKVVHLHGKILIIIRVESRFFICLSVSKDDNSINHQFYLSHLWHCYRFFTLWHSTFTSISDARELTNLLNEHFVPFWCDLLVKPDTIIKKGITGLFHQSHKMAELEFVHCDQSWESLINQDILLESESYLGIKDILIYHLPKFEQSPGYKTYGLVRNFSNDIDFVTNISNWIYHSHALYDNLSSHVLASNTHYKETPADITTTGTSSNNVTSQTRTIVPALTTTGETILHNLTLPISLAYDAVQEVGTTTGISNSISLFMDYLPKWNPSVVTNMFGRNSPKEDCTKIPPQGYLISPLRSNGLPGNYRQRIVRSRAGTPDKKDYRCIFWYYRDVLVCVVSEPDFDKIQDQQYLEDLSYKLSCSMEKFYATAFPKEKYEQPQLKQQQTQPLSAQSHNKLDSIGFALMDKRTNQFRCSIPSWPLCNETKSYRYGTFLDSMPRDKLWELQQELVQFLRSLQNSRRKKNSTSEERLIRLSNGLVCFIKDCPDEIALIVGNWFDETSHSGPTLVSGLGPSAIRWWNQRKPPG</sequence>
<dbReference type="EMBL" id="BIMX01000008">
    <property type="protein sequence ID" value="GCE99181.1"/>
    <property type="molecule type" value="Genomic_DNA"/>
</dbReference>
<dbReference type="Proteomes" id="UP000301737">
    <property type="component" value="Unassembled WGS sequence"/>
</dbReference>
<dbReference type="PANTHER" id="PTHR13056:SF0">
    <property type="entry name" value="VACUOLAR FUSION PROTEIN CCZ1 HOMOLOG-RELATED"/>
    <property type="match status" value="1"/>
</dbReference>
<dbReference type="InterPro" id="IPR043987">
    <property type="entry name" value="CCZ1/INTU/HSP4_longin_1"/>
</dbReference>
<dbReference type="AlphaFoldDB" id="A0A4C2E5B4"/>
<evidence type="ECO:0000313" key="4">
    <source>
        <dbReference type="Proteomes" id="UP000301737"/>
    </source>
</evidence>
<gene>
    <name evidence="3" type="primary">CCZ1</name>
    <name evidence="3" type="ORF">ZYGM_003187</name>
</gene>
<evidence type="ECO:0000313" key="3">
    <source>
        <dbReference type="EMBL" id="GCE99181.1"/>
    </source>
</evidence>
<dbReference type="GO" id="GO:0016192">
    <property type="term" value="P:vesicle-mediated transport"/>
    <property type="evidence" value="ECO:0007669"/>
    <property type="project" value="InterPro"/>
</dbReference>
<comment type="similarity">
    <text evidence="1">Belongs to the CCZ1 family.</text>
</comment>
<keyword evidence="4" id="KW-1185">Reference proteome</keyword>
<accession>A0A4C2E5B4</accession>
<evidence type="ECO:0000259" key="2">
    <source>
        <dbReference type="Pfam" id="PF19031"/>
    </source>
</evidence>
<dbReference type="OrthoDB" id="240546at2759"/>
<dbReference type="PANTHER" id="PTHR13056">
    <property type="entry name" value="VACUOLAR FUSION PROTEIN CCZ1 HOMOLOG-RELATED"/>
    <property type="match status" value="1"/>
</dbReference>
<organism evidence="3 4">
    <name type="scientific">Zygosaccharomyces mellis</name>
    <dbReference type="NCBI Taxonomy" id="42258"/>
    <lineage>
        <taxon>Eukaryota</taxon>
        <taxon>Fungi</taxon>
        <taxon>Dikarya</taxon>
        <taxon>Ascomycota</taxon>
        <taxon>Saccharomycotina</taxon>
        <taxon>Saccharomycetes</taxon>
        <taxon>Saccharomycetales</taxon>
        <taxon>Saccharomycetaceae</taxon>
        <taxon>Zygosaccharomyces</taxon>
    </lineage>
</organism>
<dbReference type="InterPro" id="IPR013176">
    <property type="entry name" value="Ccz1"/>
</dbReference>